<evidence type="ECO:0000256" key="3">
    <source>
        <dbReference type="ARBA" id="ARBA00022989"/>
    </source>
</evidence>
<evidence type="ECO:0000256" key="1">
    <source>
        <dbReference type="ARBA" id="ARBA00004651"/>
    </source>
</evidence>
<keyword evidence="2 5" id="KW-0812">Transmembrane</keyword>
<comment type="subcellular location">
    <subcellularLocation>
        <location evidence="1">Cell membrane</location>
        <topology evidence="1">Multi-pass membrane protein</topology>
    </subcellularLocation>
</comment>
<evidence type="ECO:0008006" key="8">
    <source>
        <dbReference type="Google" id="ProtNLM"/>
    </source>
</evidence>
<comment type="caution">
    <text evidence="6">The sequence shown here is derived from an EMBL/GenBank/DDBJ whole genome shotgun (WGS) entry which is preliminary data.</text>
</comment>
<evidence type="ECO:0000256" key="4">
    <source>
        <dbReference type="ARBA" id="ARBA00023136"/>
    </source>
</evidence>
<dbReference type="Gene3D" id="1.20.1560.10">
    <property type="entry name" value="ABC transporter type 1, transmembrane domain"/>
    <property type="match status" value="1"/>
</dbReference>
<organism evidence="6 7">
    <name type="scientific">Actinomadura fulvescens</name>
    <dbReference type="NCBI Taxonomy" id="46160"/>
    <lineage>
        <taxon>Bacteria</taxon>
        <taxon>Bacillati</taxon>
        <taxon>Actinomycetota</taxon>
        <taxon>Actinomycetes</taxon>
        <taxon>Streptosporangiales</taxon>
        <taxon>Thermomonosporaceae</taxon>
        <taxon>Actinomadura</taxon>
    </lineage>
</organism>
<dbReference type="SUPFAM" id="SSF90123">
    <property type="entry name" value="ABC transporter transmembrane region"/>
    <property type="match status" value="1"/>
</dbReference>
<name>A0ABN3QXB8_9ACTN</name>
<dbReference type="Proteomes" id="UP001501509">
    <property type="component" value="Unassembled WGS sequence"/>
</dbReference>
<evidence type="ECO:0000256" key="5">
    <source>
        <dbReference type="SAM" id="Phobius"/>
    </source>
</evidence>
<dbReference type="InterPro" id="IPR036640">
    <property type="entry name" value="ABC1_TM_sf"/>
</dbReference>
<gene>
    <name evidence="6" type="ORF">GCM10010411_91010</name>
</gene>
<reference evidence="6 7" key="1">
    <citation type="journal article" date="2019" name="Int. J. Syst. Evol. Microbiol.">
        <title>The Global Catalogue of Microorganisms (GCM) 10K type strain sequencing project: providing services to taxonomists for standard genome sequencing and annotation.</title>
        <authorList>
            <consortium name="The Broad Institute Genomics Platform"/>
            <consortium name="The Broad Institute Genome Sequencing Center for Infectious Disease"/>
            <person name="Wu L."/>
            <person name="Ma J."/>
        </authorList>
    </citation>
    <scope>NUCLEOTIDE SEQUENCE [LARGE SCALE GENOMIC DNA]</scope>
    <source>
        <strain evidence="6 7">JCM 6833</strain>
    </source>
</reference>
<dbReference type="EMBL" id="BAAATD010000022">
    <property type="protein sequence ID" value="GAA2637330.1"/>
    <property type="molecule type" value="Genomic_DNA"/>
</dbReference>
<protein>
    <recommendedName>
        <fullName evidence="8">ABC transmembrane type-1 domain-containing protein</fullName>
    </recommendedName>
</protein>
<feature type="transmembrane region" description="Helical" evidence="5">
    <location>
        <begin position="61"/>
        <end position="90"/>
    </location>
</feature>
<keyword evidence="7" id="KW-1185">Reference proteome</keyword>
<evidence type="ECO:0000256" key="2">
    <source>
        <dbReference type="ARBA" id="ARBA00022692"/>
    </source>
</evidence>
<keyword evidence="4 5" id="KW-0472">Membrane</keyword>
<keyword evidence="3 5" id="KW-1133">Transmembrane helix</keyword>
<proteinExistence type="predicted"/>
<accession>A0ABN3QXB8</accession>
<evidence type="ECO:0000313" key="6">
    <source>
        <dbReference type="EMBL" id="GAA2637330.1"/>
    </source>
</evidence>
<sequence>MPSVWREIRALWAVSVVAVPAGFQLGGGRQRVQLALGFGPDPLSKVRRLHRLQRASRRSTLSALPGVLGLTLTVQATFTVLLVLGAYLALGGNIGAAKILAARCADPLLSLVDMGGRLRGARSELTRLDTVLRTQPLPEPSDPPAATP</sequence>
<evidence type="ECO:0000313" key="7">
    <source>
        <dbReference type="Proteomes" id="UP001501509"/>
    </source>
</evidence>